<protein>
    <recommendedName>
        <fullName evidence="2">Ubiquitin-like domain-containing protein</fullName>
    </recommendedName>
</protein>
<dbReference type="Pfam" id="PF22893">
    <property type="entry name" value="ULD_2"/>
    <property type="match status" value="1"/>
</dbReference>
<sequence>MSNVSTADLFYRGVENAIAIFTSAGHQEIETLAIKCNLIFKAVILLGQKAMERSAPDSADLDDIDRRVSVWARFPHASPSLKKSSMEQVKDEEDEKDEAEEKSELLSGPLPDLTSPQTMGSSAIVNGSFESQVIVRASVILVRKSQLKYVKHRAQKQQRAEKKSQRRLRAAQEADAESVRRSASRGTSSTAVVEEAPMLKKCNEGPIISALPYPAISSVSGLTGVIPLTADLGSHSLTQPNHADNGKDEGASKQPSPLHEIRTMVSDVMSEWTHKIFGREDEFSKDWESNELEAWVFCTSTAESAPIKVPFGHQRLQIVDEVVQEANRLQKREKVCLAFKEYNVGDGNNTFVVVFFSLCEEKAPLAFKDCIGRKMTLPFETCRTWECMSMHIVEAFRLMPEIGLHVMEGHYSLEDAKSGEHIIPGLWIPNASIPSTSKRGGGGLVTATTIPSNAEYVNQYSTPSDTRNDTGFSPWYTETPNADGSSCSTSPKTDS</sequence>
<evidence type="ECO:0000259" key="2">
    <source>
        <dbReference type="Pfam" id="PF22893"/>
    </source>
</evidence>
<keyword evidence="4" id="KW-1185">Reference proteome</keyword>
<dbReference type="EMBL" id="JAPEVB010000002">
    <property type="protein sequence ID" value="KAJ4393065.1"/>
    <property type="molecule type" value="Genomic_DNA"/>
</dbReference>
<dbReference type="OrthoDB" id="5431013at2759"/>
<feature type="domain" description="Ubiquitin-like" evidence="2">
    <location>
        <begin position="361"/>
        <end position="427"/>
    </location>
</feature>
<proteinExistence type="predicted"/>
<accession>A0A9W8YYG5</accession>
<name>A0A9W8YYG5_9PEZI</name>
<feature type="region of interest" description="Disordered" evidence="1">
    <location>
        <begin position="79"/>
        <end position="119"/>
    </location>
</feature>
<feature type="region of interest" description="Disordered" evidence="1">
    <location>
        <begin position="151"/>
        <end position="192"/>
    </location>
</feature>
<reference evidence="3" key="1">
    <citation type="submission" date="2022-10" db="EMBL/GenBank/DDBJ databases">
        <title>Tapping the CABI collections for fungal endophytes: first genome assemblies for Collariella, Neodidymelliopsis, Ascochyta clinopodiicola, Didymella pomorum, Didymosphaeria variabile, Neocosmospora piperis and Neocucurbitaria cava.</title>
        <authorList>
            <person name="Hill R."/>
        </authorList>
    </citation>
    <scope>NUCLEOTIDE SEQUENCE</scope>
    <source>
        <strain evidence="3">IMI 355082</strain>
    </source>
</reference>
<feature type="region of interest" description="Disordered" evidence="1">
    <location>
        <begin position="236"/>
        <end position="257"/>
    </location>
</feature>
<dbReference type="Proteomes" id="UP001140453">
    <property type="component" value="Unassembled WGS sequence"/>
</dbReference>
<comment type="caution">
    <text evidence="3">The sequence shown here is derived from an EMBL/GenBank/DDBJ whole genome shotgun (WGS) entry which is preliminary data.</text>
</comment>
<feature type="region of interest" description="Disordered" evidence="1">
    <location>
        <begin position="457"/>
        <end position="495"/>
    </location>
</feature>
<dbReference type="InterPro" id="IPR054464">
    <property type="entry name" value="ULD_fung"/>
</dbReference>
<dbReference type="AlphaFoldDB" id="A0A9W8YYG5"/>
<organism evidence="3 4">
    <name type="scientific">Gnomoniopsis smithogilvyi</name>
    <dbReference type="NCBI Taxonomy" id="1191159"/>
    <lineage>
        <taxon>Eukaryota</taxon>
        <taxon>Fungi</taxon>
        <taxon>Dikarya</taxon>
        <taxon>Ascomycota</taxon>
        <taxon>Pezizomycotina</taxon>
        <taxon>Sordariomycetes</taxon>
        <taxon>Sordariomycetidae</taxon>
        <taxon>Diaporthales</taxon>
        <taxon>Gnomoniaceae</taxon>
        <taxon>Gnomoniopsis</taxon>
    </lineage>
</organism>
<evidence type="ECO:0000256" key="1">
    <source>
        <dbReference type="SAM" id="MobiDB-lite"/>
    </source>
</evidence>
<gene>
    <name evidence="3" type="ORF">N0V93_002272</name>
</gene>
<feature type="compositionally biased region" description="Acidic residues" evidence="1">
    <location>
        <begin position="90"/>
        <end position="101"/>
    </location>
</feature>
<evidence type="ECO:0000313" key="4">
    <source>
        <dbReference type="Proteomes" id="UP001140453"/>
    </source>
</evidence>
<evidence type="ECO:0000313" key="3">
    <source>
        <dbReference type="EMBL" id="KAJ4393065.1"/>
    </source>
</evidence>